<dbReference type="GO" id="GO:0140588">
    <property type="term" value="P:chromatin looping"/>
    <property type="evidence" value="ECO:0007669"/>
    <property type="project" value="InterPro"/>
</dbReference>
<name>A0A8H8UIK8_9HELO</name>
<feature type="compositionally biased region" description="Polar residues" evidence="7">
    <location>
        <begin position="187"/>
        <end position="211"/>
    </location>
</feature>
<dbReference type="InterPro" id="IPR033031">
    <property type="entry name" value="Scc2/Nipped-B"/>
</dbReference>
<sequence>MATNGYPLQNGDPTVSNGTFTMNGTHQPKPRVLTVDEALPLTPFTSIVPFNSDIVPLPSVGLRSTVSLFPTEAERENGRQGLESLNREAANPQNTSQRLQRSLDDLKALLKPEGIPQYKFKTAPRFTSGSTTHEQPRVTLSPFAKMLLDGTGVEYTCPSPPQPPSQPSSQPPSSRLNNPKSPKKSKVNQSQHQQRAVSNQTAHDENSSITVQIPKKQTKPQVATPPQPTPFKPSSGISVVIPSLPSDFRRDQYTPSKKPNNSSSTRPQVRHSTPNPTKPALQPHQNSVPLVKVPIQTPDRPKPALPPPQSSVPLVQVPIQTPAQQMVPTQIKPETPKKLAPQPSPAAPRSGSNLALAVVIPDLPATFKAEDYDVVPDSPDTPQHLSRKRKRSDIDEYEEGSSLTVDQREKGDAAARNLRGFLQEIFEAEDQIQPDEFSGNQLFKSTIEGISLTNMAQTKVESLLQKIISAGRFTQAPLDELLRLQKLSEGALKESENIDVKVDDGMGDSEVEAWLQQVDSAELGLKAARTSLRLMSGGREDKQLYSEDVILAALNSFKNVVENCIVPVVEMRSSGSSSTTFKLLSVEKKVINNLLTQCRRVLSLLASLVANIELSETVINILEFTTSRLIFVENAPIERDSVLGVAKFDSLRVVAMDALAQIFLCFPTQRQGIFDEILTSLEKLPVTKQSARQFKLAEGGSIQLVSALIMRLIQTSASKPDVAKAKRRNKALEALNRDDDGDDAKFNSKQTSDVRYTINSEPRAEQQAVTAIQELKEEISPLLDTAKTNASYVVGFIVGRAMKSTKTGDAPYRNLLDLFVEDFITCLNSPDWPAAELLLRLFLFKMVHLAEGDKTPAPAKNMALDLLGLMGSAISELNSHVRKTATSLETGDELAQYLVRLAFSSLEKRGSLADLVSWSCGPFRVSLEYLEERYSQDPQLHSAIGYFMAEWASKICSTFEMIDEDEDDLRQTEAEYGRLAYRLRMMVSDRRWLSTEYSFDTVSPPHARIAYSLTLLHSQFCESFGRVLTILLGSMTSEQATVRSKSLKSVNQVLDTDPTILDREPAVMSLILRCSNDASVQVRDSALNLVGKCISLRPALEEEMIPGILQRVNDSGVGVRKRAMRLSKDIYLRNTNRDVRSLIADSLLHRVVDQDEGVQELARQTIEEVWMSPFYQPTSVEDTSAQFRLGMADHVALMVKTVQRGSGVSSVLDKVLKNMLSEDSKYAAANFKVCKALVATMFETIIDNPAGEGNEAPSARDALLVLMIFAKSNAKLFTPEQIQLLQPYTSNVNGGDDMAIFRSVIVIFRHVLPHLSKAHNAFLGEVRKVLMQQVGRMGRAILDDLIACLWIISEVLGDFQNLTRLTLSSLNGINGLKNVDLKDPTKAGHIRKITRLLLIGGMCGKHCDLDPHAEFFKGAFPTWKDNSVSKLMCDTFAPFASPSQPLEVRKGALDAIGMVCQSWPKNFSSANIYTSFREVFNDKNSVLETIVLGAFKDFLLLEEKRSEAGREALPGAAADPTAKLGVMGGGQGDGVAIGIAQRFLPEVVRIALSCQDEQGLLATEVVASVARQGLVHPKECGVPLIALETSQNLKIAEIAFREHRAVHEKHETILEKEYMRAVHMAYTYQRDVAKNTNGATLNPYTSKLHHMIEVLKISKVKNRKRFFETLCSRIDFDPSKIDIEEVPHHLDFSQFIIENMAFFEYATVDELLAAITAMEKVVAATGTGIAHSIETEIFHVSLDQPSQVDANGQMQPVQPTIDPRRLQLLTASSMMLSSLWGARTFLRRQYGLMNKQRDNKNKSATKDLNRAPLKAQGVSGDKFWEDSSSTMTAMDSEDSMMNQCRAFVELLSVDHDFKVAAEGDEEAERARLSTPSEDEEGTPGPPGGSGRGRKRKGGGTPGGRKKRARSSSVPRGRGRPKGAGKKTSVERSDGEDDW</sequence>
<comment type="similarity">
    <text evidence="2 6">Belongs to the SCC2/Nipped-B family.</text>
</comment>
<evidence type="ECO:0000256" key="7">
    <source>
        <dbReference type="SAM" id="MobiDB-lite"/>
    </source>
</evidence>
<evidence type="ECO:0000313" key="9">
    <source>
        <dbReference type="EMBL" id="TVY46669.1"/>
    </source>
</evidence>
<feature type="region of interest" description="Disordered" evidence="7">
    <location>
        <begin position="1863"/>
        <end position="1938"/>
    </location>
</feature>
<dbReference type="InterPro" id="IPR011989">
    <property type="entry name" value="ARM-like"/>
</dbReference>
<dbReference type="SUPFAM" id="SSF48371">
    <property type="entry name" value="ARM repeat"/>
    <property type="match status" value="1"/>
</dbReference>
<dbReference type="CDD" id="cd23958">
    <property type="entry name" value="SCC2"/>
    <property type="match status" value="1"/>
</dbReference>
<dbReference type="GO" id="GO:0034087">
    <property type="term" value="P:establishment of mitotic sister chromatid cohesion"/>
    <property type="evidence" value="ECO:0007669"/>
    <property type="project" value="TreeGrafter"/>
</dbReference>
<dbReference type="EMBL" id="QGMI01000135">
    <property type="protein sequence ID" value="TVY46669.1"/>
    <property type="molecule type" value="Genomic_DNA"/>
</dbReference>
<dbReference type="OrthoDB" id="418242at2759"/>
<dbReference type="PANTHER" id="PTHR21704">
    <property type="entry name" value="NIPPED-B-LIKE PROTEIN DELANGIN SCC2-RELATED"/>
    <property type="match status" value="1"/>
</dbReference>
<gene>
    <name evidence="9" type="primary">rad9_1</name>
    <name evidence="9" type="ORF">LOCC1_G003756</name>
</gene>
<dbReference type="FunFam" id="1.25.10.10:FF:000494">
    <property type="entry name" value="Sister chromatid cohesion protein"/>
    <property type="match status" value="1"/>
</dbReference>
<dbReference type="Pfam" id="PF12765">
    <property type="entry name" value="Cohesin_HEAT"/>
    <property type="match status" value="1"/>
</dbReference>
<dbReference type="Proteomes" id="UP000443090">
    <property type="component" value="Unassembled WGS sequence"/>
</dbReference>
<dbReference type="PANTHER" id="PTHR21704:SF18">
    <property type="entry name" value="NIPPED-B-LIKE PROTEIN"/>
    <property type="match status" value="1"/>
</dbReference>
<dbReference type="GO" id="GO:0010468">
    <property type="term" value="P:regulation of gene expression"/>
    <property type="evidence" value="ECO:0007669"/>
    <property type="project" value="InterPro"/>
</dbReference>
<keyword evidence="10" id="KW-1185">Reference proteome</keyword>
<evidence type="ECO:0000256" key="1">
    <source>
        <dbReference type="ARBA" id="ARBA00004123"/>
    </source>
</evidence>
<dbReference type="InterPro" id="IPR016024">
    <property type="entry name" value="ARM-type_fold"/>
</dbReference>
<dbReference type="GO" id="GO:0061775">
    <property type="term" value="F:cohesin loader activity"/>
    <property type="evidence" value="ECO:0007669"/>
    <property type="project" value="InterPro"/>
</dbReference>
<evidence type="ECO:0000259" key="8">
    <source>
        <dbReference type="Pfam" id="PF12830"/>
    </source>
</evidence>
<feature type="compositionally biased region" description="Basic residues" evidence="7">
    <location>
        <begin position="1891"/>
        <end position="1909"/>
    </location>
</feature>
<dbReference type="InterPro" id="IPR026003">
    <property type="entry name" value="Cohesin_HEAT"/>
</dbReference>
<feature type="compositionally biased region" description="Pro residues" evidence="7">
    <location>
        <begin position="158"/>
        <end position="170"/>
    </location>
</feature>
<evidence type="ECO:0000256" key="4">
    <source>
        <dbReference type="ARBA" id="ARBA00023242"/>
    </source>
</evidence>
<dbReference type="Pfam" id="PF12830">
    <property type="entry name" value="Nipped-B_C"/>
    <property type="match status" value="1"/>
</dbReference>
<dbReference type="InterPro" id="IPR024986">
    <property type="entry name" value="Nipped-B_C"/>
</dbReference>
<evidence type="ECO:0000313" key="10">
    <source>
        <dbReference type="Proteomes" id="UP000443090"/>
    </source>
</evidence>
<comment type="caution">
    <text evidence="9">The sequence shown here is derived from an EMBL/GenBank/DDBJ whole genome shotgun (WGS) entry which is preliminary data.</text>
</comment>
<feature type="compositionally biased region" description="Basic and acidic residues" evidence="7">
    <location>
        <begin position="1796"/>
        <end position="1809"/>
    </location>
</feature>
<organism evidence="9 10">
    <name type="scientific">Lachnellula occidentalis</name>
    <dbReference type="NCBI Taxonomy" id="215460"/>
    <lineage>
        <taxon>Eukaryota</taxon>
        <taxon>Fungi</taxon>
        <taxon>Dikarya</taxon>
        <taxon>Ascomycota</taxon>
        <taxon>Pezizomycotina</taxon>
        <taxon>Leotiomycetes</taxon>
        <taxon>Helotiales</taxon>
        <taxon>Lachnaceae</taxon>
        <taxon>Lachnellula</taxon>
    </lineage>
</organism>
<keyword evidence="4 6" id="KW-0539">Nucleus</keyword>
<evidence type="ECO:0000256" key="5">
    <source>
        <dbReference type="ARBA" id="ARBA00023306"/>
    </source>
</evidence>
<keyword evidence="3 6" id="KW-0677">Repeat</keyword>
<dbReference type="GO" id="GO:0090694">
    <property type="term" value="C:Scc2-Scc4 cohesin loading complex"/>
    <property type="evidence" value="ECO:0007669"/>
    <property type="project" value="TreeGrafter"/>
</dbReference>
<evidence type="ECO:0000256" key="3">
    <source>
        <dbReference type="ARBA" id="ARBA00022737"/>
    </source>
</evidence>
<feature type="region of interest" description="Disordered" evidence="7">
    <location>
        <begin position="120"/>
        <end position="313"/>
    </location>
</feature>
<dbReference type="GO" id="GO:0003682">
    <property type="term" value="F:chromatin binding"/>
    <property type="evidence" value="ECO:0007669"/>
    <property type="project" value="TreeGrafter"/>
</dbReference>
<dbReference type="GO" id="GO:0071169">
    <property type="term" value="P:establishment of protein localization to chromatin"/>
    <property type="evidence" value="ECO:0007669"/>
    <property type="project" value="TreeGrafter"/>
</dbReference>
<dbReference type="GO" id="GO:1990414">
    <property type="term" value="P:replication-born double-strand break repair via sister chromatid exchange"/>
    <property type="evidence" value="ECO:0007669"/>
    <property type="project" value="TreeGrafter"/>
</dbReference>
<evidence type="ECO:0000256" key="6">
    <source>
        <dbReference type="RuleBase" id="RU364107"/>
    </source>
</evidence>
<evidence type="ECO:0000256" key="2">
    <source>
        <dbReference type="ARBA" id="ARBA00009252"/>
    </source>
</evidence>
<feature type="domain" description="Sister chromatid cohesion C-terminal" evidence="8">
    <location>
        <begin position="1538"/>
        <end position="1721"/>
    </location>
</feature>
<keyword evidence="5 6" id="KW-0131">Cell cycle</keyword>
<comment type="subcellular location">
    <subcellularLocation>
        <location evidence="1 6">Nucleus</location>
    </subcellularLocation>
</comment>
<feature type="compositionally biased region" description="Low complexity" evidence="7">
    <location>
        <begin position="171"/>
        <end position="180"/>
    </location>
</feature>
<feature type="region of interest" description="Disordered" evidence="7">
    <location>
        <begin position="371"/>
        <end position="410"/>
    </location>
</feature>
<dbReference type="Gene3D" id="1.25.10.10">
    <property type="entry name" value="Leucine-rich Repeat Variant"/>
    <property type="match status" value="1"/>
</dbReference>
<proteinExistence type="inferred from homology"/>
<reference evidence="9 10" key="1">
    <citation type="submission" date="2018-05" db="EMBL/GenBank/DDBJ databases">
        <title>Genome sequencing and assembly of the regulated plant pathogen Lachnellula willkommii and related sister species for the development of diagnostic species identification markers.</title>
        <authorList>
            <person name="Giroux E."/>
            <person name="Bilodeau G."/>
        </authorList>
    </citation>
    <scope>NUCLEOTIDE SEQUENCE [LARGE SCALE GENOMIC DNA]</scope>
    <source>
        <strain evidence="9 10">CBS 160.35</strain>
    </source>
</reference>
<accession>A0A8H8UIK8</accession>
<protein>
    <recommendedName>
        <fullName evidence="6">Sister chromatid cohesion protein</fullName>
    </recommendedName>
</protein>
<feature type="region of interest" description="Disordered" evidence="7">
    <location>
        <begin position="1796"/>
        <end position="1826"/>
    </location>
</feature>
<feature type="compositionally biased region" description="Polar residues" evidence="7">
    <location>
        <begin position="253"/>
        <end position="275"/>
    </location>
</feature>